<evidence type="ECO:0000256" key="1">
    <source>
        <dbReference type="SAM" id="MobiDB-lite"/>
    </source>
</evidence>
<evidence type="ECO:0000313" key="3">
    <source>
        <dbReference type="EMBL" id="MFC5849005.1"/>
    </source>
</evidence>
<feature type="region of interest" description="Disordered" evidence="1">
    <location>
        <begin position="1"/>
        <end position="32"/>
    </location>
</feature>
<sequence length="161" mass="17947">MTTQDPKDPAPLRDEPDASLLGHAQSRTELGHLTLHEERANVEVVRGGTGSVSVLRRVVEREELVPVQLVRETLEITVQDGQGLVTLNGEALEPGRTYEVLVREERAEVTKQVYALSDVVLSKQSHTVTHQETVTLRRETLDVRDPHGLTRELAMVDEDLS</sequence>
<reference evidence="4" key="1">
    <citation type="journal article" date="2019" name="Int. J. Syst. Evol. Microbiol.">
        <title>The Global Catalogue of Microorganisms (GCM) 10K type strain sequencing project: providing services to taxonomists for standard genome sequencing and annotation.</title>
        <authorList>
            <consortium name="The Broad Institute Genomics Platform"/>
            <consortium name="The Broad Institute Genome Sequencing Center for Infectious Disease"/>
            <person name="Wu L."/>
            <person name="Ma J."/>
        </authorList>
    </citation>
    <scope>NUCLEOTIDE SEQUENCE [LARGE SCALE GENOMIC DNA]</scope>
    <source>
        <strain evidence="4">CGMCC 1.15053</strain>
    </source>
</reference>
<dbReference type="InterPro" id="IPR052967">
    <property type="entry name" value="Stress_Response_Assoc"/>
</dbReference>
<keyword evidence="4" id="KW-1185">Reference proteome</keyword>
<dbReference type="PANTHER" id="PTHR38463:SF1">
    <property type="entry name" value="STRESS RESPONSE PROTEIN YSNF"/>
    <property type="match status" value="1"/>
</dbReference>
<evidence type="ECO:0000259" key="2">
    <source>
        <dbReference type="Pfam" id="PF09557"/>
    </source>
</evidence>
<proteinExistence type="predicted"/>
<dbReference type="Proteomes" id="UP001595979">
    <property type="component" value="Unassembled WGS sequence"/>
</dbReference>
<dbReference type="InterPro" id="IPR019060">
    <property type="entry name" value="DUF2382"/>
</dbReference>
<name>A0ABW1DK47_9DEIO</name>
<feature type="compositionally biased region" description="Basic and acidic residues" evidence="1">
    <location>
        <begin position="1"/>
        <end position="16"/>
    </location>
</feature>
<dbReference type="EMBL" id="JBHSOH010000013">
    <property type="protein sequence ID" value="MFC5849005.1"/>
    <property type="molecule type" value="Genomic_DNA"/>
</dbReference>
<dbReference type="RefSeq" id="WP_380049586.1">
    <property type="nucleotide sequence ID" value="NZ_JBHSOH010000013.1"/>
</dbReference>
<gene>
    <name evidence="3" type="ORF">ACFPQ6_11855</name>
</gene>
<protein>
    <submittedName>
        <fullName evidence="3">YsnF/AvaK domain-containing protein</fullName>
    </submittedName>
</protein>
<dbReference type="Pfam" id="PF09557">
    <property type="entry name" value="DUF2382"/>
    <property type="match status" value="1"/>
</dbReference>
<evidence type="ECO:0000313" key="4">
    <source>
        <dbReference type="Proteomes" id="UP001595979"/>
    </source>
</evidence>
<accession>A0ABW1DK47</accession>
<organism evidence="3 4">
    <name type="scientific">Deinococcus petrolearius</name>
    <dbReference type="NCBI Taxonomy" id="1751295"/>
    <lineage>
        <taxon>Bacteria</taxon>
        <taxon>Thermotogati</taxon>
        <taxon>Deinococcota</taxon>
        <taxon>Deinococci</taxon>
        <taxon>Deinococcales</taxon>
        <taxon>Deinococcaceae</taxon>
        <taxon>Deinococcus</taxon>
    </lineage>
</organism>
<comment type="caution">
    <text evidence="3">The sequence shown here is derived from an EMBL/GenBank/DDBJ whole genome shotgun (WGS) entry which is preliminary data.</text>
</comment>
<dbReference type="PANTHER" id="PTHR38463">
    <property type="entry name" value="STRESS RESPONSE PROTEIN YSNF"/>
    <property type="match status" value="1"/>
</dbReference>
<feature type="domain" description="DUF2382" evidence="2">
    <location>
        <begin position="33"/>
        <end position="143"/>
    </location>
</feature>